<organism evidence="2 3">
    <name type="scientific">Cryptolaemus montrouzieri</name>
    <dbReference type="NCBI Taxonomy" id="559131"/>
    <lineage>
        <taxon>Eukaryota</taxon>
        <taxon>Metazoa</taxon>
        <taxon>Ecdysozoa</taxon>
        <taxon>Arthropoda</taxon>
        <taxon>Hexapoda</taxon>
        <taxon>Insecta</taxon>
        <taxon>Pterygota</taxon>
        <taxon>Neoptera</taxon>
        <taxon>Endopterygota</taxon>
        <taxon>Coleoptera</taxon>
        <taxon>Polyphaga</taxon>
        <taxon>Cucujiformia</taxon>
        <taxon>Coccinelloidea</taxon>
        <taxon>Coccinellidae</taxon>
        <taxon>Scymninae</taxon>
        <taxon>Scymnini</taxon>
        <taxon>Cryptolaemus</taxon>
    </lineage>
</organism>
<feature type="domain" description="CREG-like beta-barrel" evidence="1">
    <location>
        <begin position="109"/>
        <end position="168"/>
    </location>
</feature>
<evidence type="ECO:0000259" key="1">
    <source>
        <dbReference type="Pfam" id="PF13883"/>
    </source>
</evidence>
<dbReference type="EMBL" id="JABFTP020000124">
    <property type="protein sequence ID" value="KAL3279518.1"/>
    <property type="molecule type" value="Genomic_DNA"/>
</dbReference>
<dbReference type="SUPFAM" id="SSF50475">
    <property type="entry name" value="FMN-binding split barrel"/>
    <property type="match status" value="1"/>
</dbReference>
<protein>
    <recommendedName>
        <fullName evidence="1">CREG-like beta-barrel domain-containing protein</fullName>
    </recommendedName>
</protein>
<comment type="caution">
    <text evidence="2">The sequence shown here is derived from an EMBL/GenBank/DDBJ whole genome shotgun (WGS) entry which is preliminary data.</text>
</comment>
<dbReference type="InterPro" id="IPR055343">
    <property type="entry name" value="CREG_beta-barrel"/>
</dbReference>
<sequence>MSTLAEIEKVDDHDIIFSLLPFITGVFVNGPPPYWKKALTARYIIHNVDWVSMATISTQKGIEGYPFATVKSMSDGPVDNSTGVPYFYMSSIELSQQDINKDNRRMIPVQNGTNEYEFAQDALFAKHPQMKTWPTAHGFFVSKFDIEQIEVLDFFGGISKVSTEDYFNASPSSKVKDNIKFNSVGIVDVIYIEQ</sequence>
<evidence type="ECO:0000313" key="2">
    <source>
        <dbReference type="EMBL" id="KAL3279518.1"/>
    </source>
</evidence>
<dbReference type="Gene3D" id="2.30.110.10">
    <property type="entry name" value="Electron Transport, Fmn-binding Protein, Chain A"/>
    <property type="match status" value="2"/>
</dbReference>
<evidence type="ECO:0000313" key="3">
    <source>
        <dbReference type="Proteomes" id="UP001516400"/>
    </source>
</evidence>
<feature type="domain" description="CREG-like beta-barrel" evidence="1">
    <location>
        <begin position="35"/>
        <end position="107"/>
    </location>
</feature>
<gene>
    <name evidence="2" type="ORF">HHI36_017027</name>
</gene>
<dbReference type="Pfam" id="PF13883">
    <property type="entry name" value="CREG_beta-barrel"/>
    <property type="match status" value="2"/>
</dbReference>
<dbReference type="GO" id="GO:0005737">
    <property type="term" value="C:cytoplasm"/>
    <property type="evidence" value="ECO:0007669"/>
    <property type="project" value="UniProtKB-ARBA"/>
</dbReference>
<dbReference type="InterPro" id="IPR012349">
    <property type="entry name" value="Split_barrel_FMN-bd"/>
</dbReference>
<dbReference type="AlphaFoldDB" id="A0ABD2NLE2"/>
<name>A0ABD2NLE2_9CUCU</name>
<dbReference type="Proteomes" id="UP001516400">
    <property type="component" value="Unassembled WGS sequence"/>
</dbReference>
<dbReference type="PANTHER" id="PTHR13343">
    <property type="entry name" value="CREG1 PROTEIN"/>
    <property type="match status" value="1"/>
</dbReference>
<accession>A0ABD2NLE2</accession>
<proteinExistence type="predicted"/>
<reference evidence="2 3" key="1">
    <citation type="journal article" date="2021" name="BMC Biol.">
        <title>Horizontally acquired antibacterial genes associated with adaptive radiation of ladybird beetles.</title>
        <authorList>
            <person name="Li H.S."/>
            <person name="Tang X.F."/>
            <person name="Huang Y.H."/>
            <person name="Xu Z.Y."/>
            <person name="Chen M.L."/>
            <person name="Du X.Y."/>
            <person name="Qiu B.Y."/>
            <person name="Chen P.T."/>
            <person name="Zhang W."/>
            <person name="Slipinski A."/>
            <person name="Escalona H.E."/>
            <person name="Waterhouse R.M."/>
            <person name="Zwick A."/>
            <person name="Pang H."/>
        </authorList>
    </citation>
    <scope>NUCLEOTIDE SEQUENCE [LARGE SCALE GENOMIC DNA]</scope>
    <source>
        <strain evidence="2">SYSU2018</strain>
    </source>
</reference>
<dbReference type="PANTHER" id="PTHR13343:SF17">
    <property type="entry name" value="CELLULAR REPRESSOR OF E1A-STIMULATED GENES, ISOFORM A"/>
    <property type="match status" value="1"/>
</dbReference>
<keyword evidence="3" id="KW-1185">Reference proteome</keyword>